<keyword evidence="4 11" id="KW-0678">Repressor</keyword>
<evidence type="ECO:0000256" key="8">
    <source>
        <dbReference type="ARBA" id="ARBA00023242"/>
    </source>
</evidence>
<dbReference type="Pfam" id="PF11597">
    <property type="entry name" value="Med13_N"/>
    <property type="match status" value="1"/>
</dbReference>
<comment type="function">
    <text evidence="9 11">Component of the SRB8-11 complex. The SRB8-11 complex is a regulatory module of the Mediator complex which is itself involved in regulation of basal and activated RNA polymerase II-dependent transcription. The SRB8-11 complex may be involved in the transcriptional repression of a subset of genes regulated by Mediator. It may inhibit the association of the Mediator complex with RNA polymerase II to form the holoenzyme complex.</text>
</comment>
<protein>
    <recommendedName>
        <fullName evidence="3 11">Mediator of RNA polymerase II transcription subunit 13</fullName>
    </recommendedName>
    <alternativeName>
        <fullName evidence="10 11">Mediator complex subunit 13</fullName>
    </alternativeName>
</protein>
<keyword evidence="7 11" id="KW-0804">Transcription</keyword>
<dbReference type="InterPro" id="IPR041285">
    <property type="entry name" value="MID_MedPIWI"/>
</dbReference>
<evidence type="ECO:0000313" key="18">
    <source>
        <dbReference type="Proteomes" id="UP000018144"/>
    </source>
</evidence>
<dbReference type="InterPro" id="IPR051139">
    <property type="entry name" value="Mediator_complx_sub13"/>
</dbReference>
<feature type="domain" description="Mediator complex subunit Med13 N-terminal" evidence="15">
    <location>
        <begin position="1"/>
        <end position="398"/>
    </location>
</feature>
<keyword evidence="8 11" id="KW-0539">Nucleus</keyword>
<feature type="compositionally biased region" description="Low complexity" evidence="13">
    <location>
        <begin position="1560"/>
        <end position="1569"/>
    </location>
</feature>
<evidence type="ECO:0000259" key="15">
    <source>
        <dbReference type="Pfam" id="PF11597"/>
    </source>
</evidence>
<name>U4KZL4_PYROM</name>
<dbReference type="eggNOG" id="ENOG502QQJC">
    <property type="taxonomic scope" value="Eukaryota"/>
</dbReference>
<dbReference type="Pfam" id="PF06333">
    <property type="entry name" value="Med13_C"/>
    <property type="match status" value="1"/>
</dbReference>
<keyword evidence="6 11" id="KW-0010">Activator</keyword>
<dbReference type="InterPro" id="IPR021643">
    <property type="entry name" value="Mediator_Med13_N"/>
</dbReference>
<feature type="region of interest" description="Disordered" evidence="13">
    <location>
        <begin position="790"/>
        <end position="879"/>
    </location>
</feature>
<keyword evidence="12" id="KW-0175">Coiled coil</keyword>
<evidence type="ECO:0000256" key="9">
    <source>
        <dbReference type="ARBA" id="ARBA00025661"/>
    </source>
</evidence>
<comment type="subunit">
    <text evidence="11">Component of the SRB8-11 complex, which itself associates with the Mediator complex.</text>
</comment>
<feature type="domain" description="MID" evidence="16">
    <location>
        <begin position="1130"/>
        <end position="1300"/>
    </location>
</feature>
<organism evidence="17 18">
    <name type="scientific">Pyronema omphalodes (strain CBS 100304)</name>
    <name type="common">Pyronema confluens</name>
    <dbReference type="NCBI Taxonomy" id="1076935"/>
    <lineage>
        <taxon>Eukaryota</taxon>
        <taxon>Fungi</taxon>
        <taxon>Dikarya</taxon>
        <taxon>Ascomycota</taxon>
        <taxon>Pezizomycotina</taxon>
        <taxon>Pezizomycetes</taxon>
        <taxon>Pezizales</taxon>
        <taxon>Pyronemataceae</taxon>
        <taxon>Pyronema</taxon>
    </lineage>
</organism>
<dbReference type="GO" id="GO:0016592">
    <property type="term" value="C:mediator complex"/>
    <property type="evidence" value="ECO:0007669"/>
    <property type="project" value="InterPro"/>
</dbReference>
<dbReference type="EMBL" id="HF935336">
    <property type="protein sequence ID" value="CCX07170.1"/>
    <property type="molecule type" value="Genomic_DNA"/>
</dbReference>
<evidence type="ECO:0000313" key="17">
    <source>
        <dbReference type="EMBL" id="CCX07170.1"/>
    </source>
</evidence>
<evidence type="ECO:0000256" key="13">
    <source>
        <dbReference type="SAM" id="MobiDB-lite"/>
    </source>
</evidence>
<dbReference type="GO" id="GO:0045944">
    <property type="term" value="P:positive regulation of transcription by RNA polymerase II"/>
    <property type="evidence" value="ECO:0007669"/>
    <property type="project" value="TreeGrafter"/>
</dbReference>
<accession>U4KZL4</accession>
<evidence type="ECO:0000256" key="4">
    <source>
        <dbReference type="ARBA" id="ARBA00022491"/>
    </source>
</evidence>
<evidence type="ECO:0000259" key="14">
    <source>
        <dbReference type="Pfam" id="PF06333"/>
    </source>
</evidence>
<proteinExistence type="inferred from homology"/>
<reference evidence="17 18" key="1">
    <citation type="journal article" date="2013" name="PLoS Genet.">
        <title>The genome and development-dependent transcriptomes of Pyronema confluens: a window into fungal evolution.</title>
        <authorList>
            <person name="Traeger S."/>
            <person name="Altegoer F."/>
            <person name="Freitag M."/>
            <person name="Gabaldon T."/>
            <person name="Kempken F."/>
            <person name="Kumar A."/>
            <person name="Marcet-Houben M."/>
            <person name="Poggeler S."/>
            <person name="Stajich J.E."/>
            <person name="Nowrousian M."/>
        </authorList>
    </citation>
    <scope>NUCLEOTIDE SEQUENCE [LARGE SCALE GENOMIC DNA]</scope>
    <source>
        <strain evidence="18">CBS 100304</strain>
        <tissue evidence="17">Vegetative mycelium</tissue>
    </source>
</reference>
<evidence type="ECO:0000259" key="16">
    <source>
        <dbReference type="Pfam" id="PF18296"/>
    </source>
</evidence>
<comment type="similarity">
    <text evidence="2 11">Belongs to the Mediator complex subunit 13 family.</text>
</comment>
<evidence type="ECO:0000256" key="11">
    <source>
        <dbReference type="RuleBase" id="RU364134"/>
    </source>
</evidence>
<dbReference type="OrthoDB" id="103819at2759"/>
<feature type="region of interest" description="Disordered" evidence="13">
    <location>
        <begin position="1554"/>
        <end position="1573"/>
    </location>
</feature>
<feature type="compositionally biased region" description="Acidic residues" evidence="13">
    <location>
        <begin position="842"/>
        <end position="861"/>
    </location>
</feature>
<dbReference type="GO" id="GO:0003713">
    <property type="term" value="F:transcription coactivator activity"/>
    <property type="evidence" value="ECO:0007669"/>
    <property type="project" value="TreeGrafter"/>
</dbReference>
<evidence type="ECO:0000256" key="1">
    <source>
        <dbReference type="ARBA" id="ARBA00004123"/>
    </source>
</evidence>
<sequence length="1636" mass="178170">MDSPSNALTNVLKIDNLSRVPYATYTLAVSDDDFIGLDEDRQCDILRDAERTLRAEGVPVLSDLENNCLWVFHIAGITRVSAGAEEGEILVDDEQPADEKDERWLQIEERLSEEWSLKESSRDIFHSSSLTPPLQAPLTTPFAAITIDPMTTAPPTPKTEVIDLTLDDEPRPADPPPPETLEERNARIYRYLLTSVIGVLTFHLSLHSGFTPLNARTLVAPSSLPTLISKTTNNGKDAGGKNDPLPFSHITAPELATPLVMELNAYLTTVGTLLITPSSTKQQAIRRLGSSGYTDKSWVERECFIAPWGEWGRIIPPSESESSILPASESRWKESVTSYLKDHGIISPISLEDDKKSVLQEAIEKGTWREIEIWLTNGDGTGNIHRIIWPESLLFIKHREGDKKAVIPALTPAKDDFWKNIWEGEYSQLAWGKLSTLLSGMDFNSSDSGSGSSSNTNKELDAGVEWWHVPSALDFGLEWYKGRESRAQKIKERLEEKAAEEKMKQKVAHLAAEAEKAKQLKSMGIGVGIGIGPIGGVYPTPPDAQGVLLGGPASAASTGAAETPGFIHAVTEDWSAQGDPAVNAETDLFGDEEMDGMLKVTDDDFAFFDNDGFGNDAGGMDLDMDMGMPEDKMEITPTTINGGELVPEVMVDNSTLTLPTMPGPQQQQNQPQLLSQQQRSRKRQRETTEPPAVQLEAQNQVQTPPLSPHRAMSLLVPGYSPPNPNYTPPNTGFFKVPQLPSTTTSPDGHVTKRRASMYSPIIFTDNVEKTDMKYAPGGRFFLAEIDTKTPAKEDATRIDRSHLKRKRSTTGRSTATHSRTPREVITIDDDDETTLGSVNGDVSEESDADDTSDEESEDEGEESRYHTSPGMPSMAGPLSFVMPWGGKKRKWPIGTVMEDSLSIDSPASRSVAIGVEGDVEVIPELAPAPWKSMKPDSLDDSLVGVFSSMTITSDPLSAGTFGDAEYVEVATVLASQLTGFLHSVWNGKPETISADEAESSTSLLLRRRCKDQTLVEDAVRTLFKEGNVIRCSLETYASITDSIQAPAPIPPSPPLSSHLHSGISNIKPNPALSQRRNTTAPPLIPIKPWDIFPLPPPHIRLQRGDNILELLPPALHFWETFSLAPISGGKNIIACCFHPSSPQLAEAADFLLDRMTSSYEAGRFGIHHRAEIPGIASSGMIPIPIPPEASPTYEVAMTSLLSHLEGFGPVLANSIADEGQNIVIYLINPFLHPSALVDITTGFIRLKRHYLNTIATIPGAKSNHLTLQIIPASFVAHKLGQQMRVNIIHKLCQEVYSRCIRTDESATQDPRENTPSVVLSRPLPQTINFSITEPSPGLLRENRLLHLVYAQSSDERWTAAAWSDNTGEVERKRVINLGRKGSGYLRPFRDVLKELWITTQELLKSAGVKTRLCITRLIPGGSGSGSGSTFPLDEFTLWQTITHPRLSSLHLLTATLSSPLHLSEVLPEINLATFFPQQNFLTPMANTPTPGATGNSIVSPDASVTTPGTGADTEGLLDADAELVDTQEEMWGVVVGHVMGGLIPILPIQAQASKGTKGPSASLSTSSSSQGKTGLLIRRDAKEEGWKVVVQITAVKGEEVLREVLEGWRGLGVLGAQGVPGVMRFVEGVEGLGFCS</sequence>
<evidence type="ECO:0000256" key="5">
    <source>
        <dbReference type="ARBA" id="ARBA00023015"/>
    </source>
</evidence>
<keyword evidence="5 11" id="KW-0805">Transcription regulation</keyword>
<dbReference type="Proteomes" id="UP000018144">
    <property type="component" value="Unassembled WGS sequence"/>
</dbReference>
<feature type="coiled-coil region" evidence="12">
    <location>
        <begin position="484"/>
        <end position="520"/>
    </location>
</feature>
<evidence type="ECO:0000256" key="6">
    <source>
        <dbReference type="ARBA" id="ARBA00023159"/>
    </source>
</evidence>
<evidence type="ECO:0000256" key="10">
    <source>
        <dbReference type="ARBA" id="ARBA00032008"/>
    </source>
</evidence>
<dbReference type="STRING" id="1076935.U4KZL4"/>
<evidence type="ECO:0000256" key="3">
    <source>
        <dbReference type="ARBA" id="ARBA00019618"/>
    </source>
</evidence>
<dbReference type="PANTHER" id="PTHR48249:SF3">
    <property type="entry name" value="MEDIATOR OF RNA POLYMERASE II TRANSCRIPTION SUBUNIT 13"/>
    <property type="match status" value="1"/>
</dbReference>
<dbReference type="Pfam" id="PF18296">
    <property type="entry name" value="MID_MedPIWI"/>
    <property type="match status" value="1"/>
</dbReference>
<evidence type="ECO:0000256" key="12">
    <source>
        <dbReference type="SAM" id="Coils"/>
    </source>
</evidence>
<feature type="domain" description="Mediator complex subunit Med13 C-terminal" evidence="14">
    <location>
        <begin position="1314"/>
        <end position="1616"/>
    </location>
</feature>
<dbReference type="InterPro" id="IPR009401">
    <property type="entry name" value="Med13_C"/>
</dbReference>
<dbReference type="OMA" id="RCALEVY"/>
<evidence type="ECO:0000256" key="7">
    <source>
        <dbReference type="ARBA" id="ARBA00023163"/>
    </source>
</evidence>
<dbReference type="PANTHER" id="PTHR48249">
    <property type="entry name" value="MEDIATOR OF RNA POLYMERASE II TRANSCRIPTION SUBUNIT 13"/>
    <property type="match status" value="1"/>
</dbReference>
<feature type="region of interest" description="Disordered" evidence="13">
    <location>
        <begin position="655"/>
        <end position="728"/>
    </location>
</feature>
<gene>
    <name evidence="17" type="ORF">PCON_06757</name>
</gene>
<keyword evidence="18" id="KW-1185">Reference proteome</keyword>
<feature type="compositionally biased region" description="Basic and acidic residues" evidence="13">
    <location>
        <begin position="790"/>
        <end position="801"/>
    </location>
</feature>
<evidence type="ECO:0000256" key="2">
    <source>
        <dbReference type="ARBA" id="ARBA00009354"/>
    </source>
</evidence>
<feature type="compositionally biased region" description="Low complexity" evidence="13">
    <location>
        <begin position="664"/>
        <end position="678"/>
    </location>
</feature>
<comment type="subcellular location">
    <subcellularLocation>
        <location evidence="1 11">Nucleus</location>
    </subcellularLocation>
</comment>